<evidence type="ECO:0000256" key="1">
    <source>
        <dbReference type="SAM" id="SignalP"/>
    </source>
</evidence>
<proteinExistence type="predicted"/>
<keyword evidence="1" id="KW-0732">Signal</keyword>
<dbReference type="AlphaFoldDB" id="A0A7S1D3U9"/>
<dbReference type="EMBL" id="HBFW01009018">
    <property type="protein sequence ID" value="CAD8934823.1"/>
    <property type="molecule type" value="Transcribed_RNA"/>
</dbReference>
<sequence>MFPFFLVVSCTILVNVWLAANFALYPSLDGKSQVKMMFDSSWMISSLNEQQHGPGQERTTCPAIPISNCSYWSFDIPQGQKGTWVWNNSCAFHGQVLRVPRTSPKAPRRFDEITRNRTTVVFFGSSHIRELYLALIRLHRGLDFMAQLERNATYVMNGIWSPRCDPLRTGFLNGSYGVDLDACKEPTKKMVIELGGGGTKKGNVAIGFKTFLHTPDADDLMVDFLERHRHVRHPRVLITDVGVWGPRGRRMAGSANTIMTPEQELDYNLQWYRKTFPHKERTKILMIVEHESYYERVGLGGGMVRERLLEFARNDPDTILLRKDWIMQDLDPKMRCTHGCAGPVMVVVAHLVLDWLKAATRKCLYQKRHNHNRHHNHQ</sequence>
<reference evidence="2" key="1">
    <citation type="submission" date="2021-01" db="EMBL/GenBank/DDBJ databases">
        <authorList>
            <person name="Corre E."/>
            <person name="Pelletier E."/>
            <person name="Niang G."/>
            <person name="Scheremetjew M."/>
            <person name="Finn R."/>
            <person name="Kale V."/>
            <person name="Holt S."/>
            <person name="Cochrane G."/>
            <person name="Meng A."/>
            <person name="Brown T."/>
            <person name="Cohen L."/>
        </authorList>
    </citation>
    <scope>NUCLEOTIDE SEQUENCE</scope>
    <source>
        <strain evidence="2">ECT3854</strain>
    </source>
</reference>
<feature type="chain" id="PRO_5031345329" evidence="1">
    <location>
        <begin position="20"/>
        <end position="378"/>
    </location>
</feature>
<evidence type="ECO:0000313" key="2">
    <source>
        <dbReference type="EMBL" id="CAD8934823.1"/>
    </source>
</evidence>
<gene>
    <name evidence="2" type="ORF">CTEN0397_LOCUS5856</name>
</gene>
<name>A0A7S1D3U9_CYCTE</name>
<organism evidence="2">
    <name type="scientific">Cyclophora tenuis</name>
    <name type="common">Marine diatom</name>
    <dbReference type="NCBI Taxonomy" id="216820"/>
    <lineage>
        <taxon>Eukaryota</taxon>
        <taxon>Sar</taxon>
        <taxon>Stramenopiles</taxon>
        <taxon>Ochrophyta</taxon>
        <taxon>Bacillariophyta</taxon>
        <taxon>Fragilariophyceae</taxon>
        <taxon>Fragilariophycidae</taxon>
        <taxon>Cyclophorales</taxon>
        <taxon>Cyclophoraceae</taxon>
        <taxon>Cyclophora</taxon>
    </lineage>
</organism>
<accession>A0A7S1D3U9</accession>
<feature type="signal peptide" evidence="1">
    <location>
        <begin position="1"/>
        <end position="19"/>
    </location>
</feature>
<protein>
    <submittedName>
        <fullName evidence="2">Uncharacterized protein</fullName>
    </submittedName>
</protein>